<evidence type="ECO:0000259" key="7">
    <source>
        <dbReference type="PROSITE" id="PS50045"/>
    </source>
</evidence>
<evidence type="ECO:0000256" key="6">
    <source>
        <dbReference type="PROSITE-ProRule" id="PRU00169"/>
    </source>
</evidence>
<dbReference type="SUPFAM" id="SSF52172">
    <property type="entry name" value="CheY-like"/>
    <property type="match status" value="1"/>
</dbReference>
<keyword evidence="4" id="KW-0238">DNA-binding</keyword>
<evidence type="ECO:0000256" key="1">
    <source>
        <dbReference type="ARBA" id="ARBA00022741"/>
    </source>
</evidence>
<dbReference type="Gene3D" id="1.10.8.60">
    <property type="match status" value="1"/>
</dbReference>
<keyword evidence="2" id="KW-0067">ATP-binding</keyword>
<evidence type="ECO:0000256" key="4">
    <source>
        <dbReference type="ARBA" id="ARBA00023125"/>
    </source>
</evidence>
<dbReference type="EMBL" id="FNCY01000013">
    <property type="protein sequence ID" value="SDI11074.1"/>
    <property type="molecule type" value="Genomic_DNA"/>
</dbReference>
<dbReference type="CDD" id="cd00009">
    <property type="entry name" value="AAA"/>
    <property type="match status" value="1"/>
</dbReference>
<dbReference type="FunFam" id="3.40.50.300:FF:000006">
    <property type="entry name" value="DNA-binding transcriptional regulator NtrC"/>
    <property type="match status" value="1"/>
</dbReference>
<dbReference type="InterPro" id="IPR002078">
    <property type="entry name" value="Sigma_54_int"/>
</dbReference>
<dbReference type="InterPro" id="IPR002197">
    <property type="entry name" value="HTH_Fis"/>
</dbReference>
<gene>
    <name evidence="9" type="ORF">SAMN05660652_02866</name>
</gene>
<keyword evidence="5" id="KW-0804">Transcription</keyword>
<dbReference type="Proteomes" id="UP000198607">
    <property type="component" value="Unassembled WGS sequence"/>
</dbReference>
<dbReference type="PROSITE" id="PS00688">
    <property type="entry name" value="SIGMA54_INTERACT_3"/>
    <property type="match status" value="1"/>
</dbReference>
<dbReference type="Pfam" id="PF00158">
    <property type="entry name" value="Sigma54_activat"/>
    <property type="match status" value="1"/>
</dbReference>
<dbReference type="InterPro" id="IPR001789">
    <property type="entry name" value="Sig_transdc_resp-reg_receiver"/>
</dbReference>
<dbReference type="InterPro" id="IPR025662">
    <property type="entry name" value="Sigma_54_int_dom_ATP-bd_1"/>
</dbReference>
<evidence type="ECO:0000313" key="9">
    <source>
        <dbReference type="EMBL" id="SDI11074.1"/>
    </source>
</evidence>
<dbReference type="Pfam" id="PF02954">
    <property type="entry name" value="HTH_8"/>
    <property type="match status" value="1"/>
</dbReference>
<reference evidence="9 10" key="1">
    <citation type="submission" date="2016-10" db="EMBL/GenBank/DDBJ databases">
        <authorList>
            <person name="de Groot N.N."/>
        </authorList>
    </citation>
    <scope>NUCLEOTIDE SEQUENCE [LARGE SCALE GENOMIC DNA]</scope>
    <source>
        <strain evidence="9 10">DSM 5885</strain>
    </source>
</reference>
<dbReference type="InterPro" id="IPR058031">
    <property type="entry name" value="AAA_lid_NorR"/>
</dbReference>
<dbReference type="InterPro" id="IPR025944">
    <property type="entry name" value="Sigma_54_int_dom_CS"/>
</dbReference>
<dbReference type="InterPro" id="IPR027417">
    <property type="entry name" value="P-loop_NTPase"/>
</dbReference>
<evidence type="ECO:0000256" key="2">
    <source>
        <dbReference type="ARBA" id="ARBA00022840"/>
    </source>
</evidence>
<dbReference type="GO" id="GO:0000160">
    <property type="term" value="P:phosphorelay signal transduction system"/>
    <property type="evidence" value="ECO:0007669"/>
    <property type="project" value="InterPro"/>
</dbReference>
<dbReference type="GO" id="GO:0005524">
    <property type="term" value="F:ATP binding"/>
    <property type="evidence" value="ECO:0007669"/>
    <property type="project" value="UniProtKB-KW"/>
</dbReference>
<dbReference type="SMART" id="SM00448">
    <property type="entry name" value="REC"/>
    <property type="match status" value="1"/>
</dbReference>
<dbReference type="GO" id="GO:0006355">
    <property type="term" value="P:regulation of DNA-templated transcription"/>
    <property type="evidence" value="ECO:0007669"/>
    <property type="project" value="InterPro"/>
</dbReference>
<dbReference type="PANTHER" id="PTHR32071">
    <property type="entry name" value="TRANSCRIPTIONAL REGULATORY PROTEIN"/>
    <property type="match status" value="1"/>
</dbReference>
<dbReference type="GO" id="GO:0043565">
    <property type="term" value="F:sequence-specific DNA binding"/>
    <property type="evidence" value="ECO:0007669"/>
    <property type="project" value="InterPro"/>
</dbReference>
<protein>
    <submittedName>
        <fullName evidence="9">Two component, sigma54 specific, transcriptional regulator, Fis family</fullName>
    </submittedName>
</protein>
<keyword evidence="10" id="KW-1185">Reference proteome</keyword>
<feature type="modified residue" description="4-aspartylphosphate" evidence="6">
    <location>
        <position position="56"/>
    </location>
</feature>
<dbReference type="PANTHER" id="PTHR32071:SF57">
    <property type="entry name" value="C4-DICARBOXYLATE TRANSPORT TRANSCRIPTIONAL REGULATORY PROTEIN DCTD"/>
    <property type="match status" value="1"/>
</dbReference>
<feature type="domain" description="Response regulatory" evidence="8">
    <location>
        <begin position="7"/>
        <end position="122"/>
    </location>
</feature>
<dbReference type="PROSITE" id="PS00675">
    <property type="entry name" value="SIGMA54_INTERACT_1"/>
    <property type="match status" value="1"/>
</dbReference>
<keyword evidence="6" id="KW-0597">Phosphoprotein</keyword>
<dbReference type="InterPro" id="IPR011006">
    <property type="entry name" value="CheY-like_superfamily"/>
</dbReference>
<accession>A0A1G8HWU1</accession>
<dbReference type="STRING" id="83767.SAMN05660652_02866"/>
<sequence>MNANTTRICLVEDDEIMGESLVDRFSLEGFPCDWHRNARDAETALVSRDYLLVICDIRLPGVSGDALFAKLLAEHVALPPFIFVTGAGDIDTAVTLLKQGAHDYITKPFDLDALMTRIRSIAATKSEDAAVSLGASPAMRHVVSLLPRLAASNSTVLITGESGVGKERIARTLHNMAGEQRPFVAVNCGALTETLLEAELFGYVKGAFTGAIRSKKGVFEQADGGTLFLDEIGDMSLTMQTKLLRAIQERSVTKVGGETATPVELKLICATHRDLKEMVTDGTFREDLYYRVNVVQLRIPPLRERREDILWLARLFLAEIAGPNKKPPVLTAAAEQALLRHAWPGNVRELRNTLERASLLTEGRSISMEHLFDSPAPTASEDPDPRGSLRDHLDACERDYIVRVLNSCNWQIQGGADLLGISRKNLWEKMRRLGIEKTTPASTDQVG</sequence>
<dbReference type="Pfam" id="PF25601">
    <property type="entry name" value="AAA_lid_14"/>
    <property type="match status" value="1"/>
</dbReference>
<dbReference type="InterPro" id="IPR003593">
    <property type="entry name" value="AAA+_ATPase"/>
</dbReference>
<dbReference type="Gene3D" id="3.40.50.2300">
    <property type="match status" value="1"/>
</dbReference>
<dbReference type="Gene3D" id="1.10.10.60">
    <property type="entry name" value="Homeodomain-like"/>
    <property type="match status" value="1"/>
</dbReference>
<dbReference type="Pfam" id="PF00072">
    <property type="entry name" value="Response_reg"/>
    <property type="match status" value="1"/>
</dbReference>
<keyword evidence="1" id="KW-0547">Nucleotide-binding</keyword>
<dbReference type="OrthoDB" id="9761705at2"/>
<dbReference type="Gene3D" id="3.40.50.300">
    <property type="entry name" value="P-loop containing nucleotide triphosphate hydrolases"/>
    <property type="match status" value="1"/>
</dbReference>
<organism evidence="9 10">
    <name type="scientific">Propionivibrio dicarboxylicus</name>
    <dbReference type="NCBI Taxonomy" id="83767"/>
    <lineage>
        <taxon>Bacteria</taxon>
        <taxon>Pseudomonadati</taxon>
        <taxon>Pseudomonadota</taxon>
        <taxon>Betaproteobacteria</taxon>
        <taxon>Rhodocyclales</taxon>
        <taxon>Rhodocyclaceae</taxon>
        <taxon>Propionivibrio</taxon>
    </lineage>
</organism>
<evidence type="ECO:0000256" key="3">
    <source>
        <dbReference type="ARBA" id="ARBA00023015"/>
    </source>
</evidence>
<feature type="domain" description="Sigma-54 factor interaction" evidence="7">
    <location>
        <begin position="132"/>
        <end position="359"/>
    </location>
</feature>
<evidence type="ECO:0000259" key="8">
    <source>
        <dbReference type="PROSITE" id="PS50110"/>
    </source>
</evidence>
<evidence type="ECO:0000256" key="5">
    <source>
        <dbReference type="ARBA" id="ARBA00023163"/>
    </source>
</evidence>
<dbReference type="InterPro" id="IPR009057">
    <property type="entry name" value="Homeodomain-like_sf"/>
</dbReference>
<dbReference type="SUPFAM" id="SSF46689">
    <property type="entry name" value="Homeodomain-like"/>
    <property type="match status" value="1"/>
</dbReference>
<evidence type="ECO:0000313" key="10">
    <source>
        <dbReference type="Proteomes" id="UP000198607"/>
    </source>
</evidence>
<dbReference type="PROSITE" id="PS50110">
    <property type="entry name" value="RESPONSE_REGULATORY"/>
    <property type="match status" value="1"/>
</dbReference>
<dbReference type="SUPFAM" id="SSF52540">
    <property type="entry name" value="P-loop containing nucleoside triphosphate hydrolases"/>
    <property type="match status" value="1"/>
</dbReference>
<dbReference type="PROSITE" id="PS50045">
    <property type="entry name" value="SIGMA54_INTERACT_4"/>
    <property type="match status" value="1"/>
</dbReference>
<name>A0A1G8HWU1_9RHOO</name>
<keyword evidence="3" id="KW-0805">Transcription regulation</keyword>
<proteinExistence type="predicted"/>
<dbReference type="SMART" id="SM00382">
    <property type="entry name" value="AAA"/>
    <property type="match status" value="1"/>
</dbReference>
<dbReference type="AlphaFoldDB" id="A0A1G8HWU1"/>
<dbReference type="PROSITE" id="PS00676">
    <property type="entry name" value="SIGMA54_INTERACT_2"/>
    <property type="match status" value="1"/>
</dbReference>
<dbReference type="RefSeq" id="WP_091938589.1">
    <property type="nucleotide sequence ID" value="NZ_FNCY01000013.1"/>
</dbReference>
<dbReference type="InterPro" id="IPR025943">
    <property type="entry name" value="Sigma_54_int_dom_ATP-bd_2"/>
</dbReference>